<feature type="chain" id="PRO_5001689942" evidence="1">
    <location>
        <begin position="25"/>
        <end position="127"/>
    </location>
</feature>
<keyword evidence="3" id="KW-1185">Reference proteome</keyword>
<name>A0A073ITZ2_9BACT</name>
<organism evidence="2 3">
    <name type="scientific">Synergistes jonesii</name>
    <dbReference type="NCBI Taxonomy" id="2754"/>
    <lineage>
        <taxon>Bacteria</taxon>
        <taxon>Thermotogati</taxon>
        <taxon>Synergistota</taxon>
        <taxon>Synergistia</taxon>
        <taxon>Synergistales</taxon>
        <taxon>Synergistaceae</taxon>
        <taxon>Synergistes</taxon>
    </lineage>
</organism>
<protein>
    <submittedName>
        <fullName evidence="2">Uncharacterized protein</fullName>
    </submittedName>
</protein>
<evidence type="ECO:0000313" key="3">
    <source>
        <dbReference type="Proteomes" id="UP000027665"/>
    </source>
</evidence>
<sequence>MTKKLFTLFSAAALIFIASRVLPAAECGSGGAPLEIINRSGSEITSISISRTGMEKWSHNYLKEPLRNGGTISVDIDRNDILGISDVKLKLKGGREIIWRRMPILEIFSVVVTDKIEPLYERIKLTS</sequence>
<accession>A0A073ITZ2</accession>
<gene>
    <name evidence="2" type="ORF">EH55_10340</name>
</gene>
<dbReference type="RefSeq" id="WP_037974312.1">
    <property type="nucleotide sequence ID" value="NZ_CAMETI010000055.1"/>
</dbReference>
<dbReference type="AlphaFoldDB" id="A0A073ITZ2"/>
<proteinExistence type="predicted"/>
<evidence type="ECO:0000256" key="1">
    <source>
        <dbReference type="SAM" id="SignalP"/>
    </source>
</evidence>
<keyword evidence="1" id="KW-0732">Signal</keyword>
<dbReference type="Proteomes" id="UP000027665">
    <property type="component" value="Unassembled WGS sequence"/>
</dbReference>
<comment type="caution">
    <text evidence="2">The sequence shown here is derived from an EMBL/GenBank/DDBJ whole genome shotgun (WGS) entry which is preliminary data.</text>
</comment>
<feature type="signal peptide" evidence="1">
    <location>
        <begin position="1"/>
        <end position="24"/>
    </location>
</feature>
<dbReference type="STRING" id="2754.EH55_10340"/>
<dbReference type="GeneID" id="90982641"/>
<evidence type="ECO:0000313" key="2">
    <source>
        <dbReference type="EMBL" id="KEJ93254.1"/>
    </source>
</evidence>
<dbReference type="OrthoDB" id="6019at2"/>
<reference evidence="2 3" key="1">
    <citation type="submission" date="2014-04" db="EMBL/GenBank/DDBJ databases">
        <title>Draft Genome Sequence of Synergistes jonesii.</title>
        <authorList>
            <person name="Coil D.A."/>
            <person name="Eisen J.A."/>
            <person name="Holland-Moritz H.E."/>
        </authorList>
    </citation>
    <scope>NUCLEOTIDE SEQUENCE [LARGE SCALE GENOMIC DNA]</scope>
    <source>
        <strain evidence="2 3">78-1</strain>
    </source>
</reference>
<dbReference type="EMBL" id="JMKI01000005">
    <property type="protein sequence ID" value="KEJ93254.1"/>
    <property type="molecule type" value="Genomic_DNA"/>
</dbReference>